<feature type="region of interest" description="Disordered" evidence="1">
    <location>
        <begin position="896"/>
        <end position="915"/>
    </location>
</feature>
<reference evidence="2" key="1">
    <citation type="submission" date="2022-06" db="EMBL/GenBank/DDBJ databases">
        <authorList>
            <person name="Berger JAMES D."/>
            <person name="Berger JAMES D."/>
        </authorList>
    </citation>
    <scope>NUCLEOTIDE SEQUENCE [LARGE SCALE GENOMIC DNA]</scope>
</reference>
<feature type="region of interest" description="Disordered" evidence="1">
    <location>
        <begin position="760"/>
        <end position="798"/>
    </location>
</feature>
<organism evidence="2 3">
    <name type="scientific">Trichobilharzia regenti</name>
    <name type="common">Nasal bird schistosome</name>
    <dbReference type="NCBI Taxonomy" id="157069"/>
    <lineage>
        <taxon>Eukaryota</taxon>
        <taxon>Metazoa</taxon>
        <taxon>Spiralia</taxon>
        <taxon>Lophotrochozoa</taxon>
        <taxon>Platyhelminthes</taxon>
        <taxon>Trematoda</taxon>
        <taxon>Digenea</taxon>
        <taxon>Strigeidida</taxon>
        <taxon>Schistosomatoidea</taxon>
        <taxon>Schistosomatidae</taxon>
        <taxon>Trichobilharzia</taxon>
    </lineage>
</organism>
<feature type="compositionally biased region" description="Polar residues" evidence="1">
    <location>
        <begin position="760"/>
        <end position="769"/>
    </location>
</feature>
<name>A0AA85J1K0_TRIRE</name>
<dbReference type="PANTHER" id="PTHR42264:SF3">
    <property type="entry name" value="F-BOX DOMAIN-CONTAINING PROTEIN-RELATED"/>
    <property type="match status" value="1"/>
</dbReference>
<feature type="compositionally biased region" description="Low complexity" evidence="1">
    <location>
        <begin position="863"/>
        <end position="881"/>
    </location>
</feature>
<reference evidence="3" key="2">
    <citation type="submission" date="2023-11" db="UniProtKB">
        <authorList>
            <consortium name="WormBaseParasite"/>
        </authorList>
    </citation>
    <scope>IDENTIFICATION</scope>
</reference>
<proteinExistence type="predicted"/>
<dbReference type="PANTHER" id="PTHR42264">
    <property type="entry name" value="EPHRIN_REC_LIKE DOMAIN-CONTAINING PROTEIN"/>
    <property type="match status" value="1"/>
</dbReference>
<evidence type="ECO:0000313" key="2">
    <source>
        <dbReference type="Proteomes" id="UP000050795"/>
    </source>
</evidence>
<evidence type="ECO:0000256" key="1">
    <source>
        <dbReference type="SAM" id="MobiDB-lite"/>
    </source>
</evidence>
<sequence>MGSEKDNIRQLIGEFQEYDSVLHIVDKCHSEFLKNGLQSNRSETRPIINCLDACNEYVVFGWDNGYLSVIDKKSCKVAGIIKVENVRNILRKTSSAIPISVKVRAENRLVIVCSCYYNMKATYKKPLAFRSQEESLVVFHSLLLSESKKLKLYPISIQNPHHNMLSGNFYVSPSGDAFITGDIRGLIVSFKYVEETASYKSSVLTVVPGSIVDLKLTKGYLLLITCRVLPEARTSPTLGHDVLEVVQNGGLTYYLYNINTRKLIKLELNTLLSSSLGGLNVSCISPVWLHGHDFHFACTLSHTSNSNPDTSSSSSSSSLEPNNLNSLYFCAVFSVNLDETEDSMQINFDSLLSIEKASFIGQLNSLRVLSSQISIDSIYPKDVGDDGDDGDVKWRHFKLCMLSGESGLHSLSSNLLVYWTKPLDSNYSLFTLLQPYHSPMINPTNSSIAFPIKSIELLTYSQQLGQINTVSALWLKPCHNYATRKRAFGGIGLEVWIIRQLPQGYELNSSEVVVLSTRPLRAHLIALAPNITYADFFANSNHQNTSLIQSMLCQGYAANGIKTGTSTISNNNHNNNKISSPGRTPQLLSTTSASSSFFSSPSSSSSSLLSLPAAASSSVSSSSSKALVQSQLLYSDGNNNNNGNINRRNSLMSFSTFSSSSCSSSRKYNAEKFKMSVFIPWPSKLLSDGNKHQLNVFKTSPDIVEGYDIGVDACTLLDDDSEPSSSHTPTVVSAKLTNSGSNSVLLSKSQLQSDVLCTSTGDGCTSERNPQCFELNDDSSLSKTEISRDNSSSTNVMNPSEFSEISKISTVNSCSSSNFEEITTHIEESASNNTHNINGGEFEIPASTNQILTSSPEVQPYQSVNTTTPTITTTNNPVISNILPTDESQMVSYELNQDDNTNNNDNNNSNDANMSSILNTSSAWSIDFCSSSMTTTETSSSPLSTGDTSQTLSHLSLDNLKNDNFDLLPFVDSTGRPGIALHDRVNRKHLKSILAPLQLGNVYSIHISPNGKLIWCLVPPRNTSTNNNQHNNPANNNNISQSCKSFHVDVCLESNGILGLLKAWNSNDIGRWESSVLLEITSIDLCNTYAVFSTSSGHLKIQVGLSSKRPYNQSYTWPCPGYYIVQVTTCSAGLVWCLAIRQSDDDGNDTISFDCDRFVILSSNLPKSLIENQSSKSISTANTTVTEQLKHLTWSTTFKLPSLLIRSLTEQMTSIEALPALNDLAALINCELQIVLIDQKMKSIVKNQEMAGGSRIRHYITAWILSAYYTPEECDMYNIYSVNGYVQCIISSKSDDGEDGDNNNNIEFESISDWNQFTVGEISATTNAANTPNMSRSYFGDFFTKRITSKQKDLITYPVPLIRYTHSIVNNKVSDKDAEDKTARHHRHHHRRIDDIISNHHVICDQPFRITQQRPWNKNTIIMQPIKSTSNLFTYYWKHYHHYVLLDIENINNIFVVQTFVNSDDNNNNSNSSNAFIKCLWIPSNDGSFNKGIKCYAETQVKSVIDLLIPYPNEINDQPEKLTVSAICLLASELSTTDGVTQLFIAFTSGLFMSRIGISDQNPIGTQWVVLSCPDIWKTEEVSASSTTVMSYYFTSICCIKMKLWATDNNGQLFTAKLLMNNIHSSSNNNSDHSYWETLTWTLDPACDIDRNPEGQSIHFKYITGANWESYGLGICLWSIGCKLSYLPKSNDTNNHFNFLTL</sequence>
<keyword evidence="2" id="KW-1185">Reference proteome</keyword>
<dbReference type="WBParaSite" id="TREG1_119750.1">
    <property type="protein sequence ID" value="TREG1_119750.1"/>
    <property type="gene ID" value="TREG1_119750"/>
</dbReference>
<dbReference type="Proteomes" id="UP000050795">
    <property type="component" value="Unassembled WGS sequence"/>
</dbReference>
<feature type="region of interest" description="Disordered" evidence="1">
    <location>
        <begin position="857"/>
        <end position="881"/>
    </location>
</feature>
<feature type="region of interest" description="Disordered" evidence="1">
    <location>
        <begin position="567"/>
        <end position="588"/>
    </location>
</feature>
<protein>
    <submittedName>
        <fullName evidence="3">Uncharacterized protein</fullName>
    </submittedName>
</protein>
<feature type="compositionally biased region" description="Low complexity" evidence="1">
    <location>
        <begin position="898"/>
        <end position="913"/>
    </location>
</feature>
<evidence type="ECO:0000313" key="3">
    <source>
        <dbReference type="WBParaSite" id="TREG1_119750.1"/>
    </source>
</evidence>
<accession>A0AA85J1K0</accession>
<feature type="compositionally biased region" description="Polar residues" evidence="1">
    <location>
        <begin position="778"/>
        <end position="798"/>
    </location>
</feature>